<reference evidence="1" key="1">
    <citation type="submission" date="2020-07" db="EMBL/GenBank/DDBJ databases">
        <title>Ethylene signaling mediates host invasion by parasitic plants.</title>
        <authorList>
            <person name="Yoshida S."/>
        </authorList>
    </citation>
    <scope>NUCLEOTIDE SEQUENCE</scope>
    <source>
        <strain evidence="1">Okayama</strain>
    </source>
</reference>
<dbReference type="Proteomes" id="UP000653305">
    <property type="component" value="Unassembled WGS sequence"/>
</dbReference>
<name>A0A830CCM0_9LAMI</name>
<dbReference type="OrthoDB" id="911793at2759"/>
<sequence length="248" mass="28373">MYEDVQSVPTLIDWTEIGAVTSVKAQFKCSYIFNEEEVGVDECANYSGDNCGGSTPDRASLCRGSPVFQIIPRGRTNLNHGGVLDLEKILKDSNSIIQDEKRFREGVIGWCRSAPPSIRQKNYTVWTWQGEVFDIPPETTEQAYGQRTSRDVDDQIKDEDKLEDMIRDVGQESFQEAHVHDILKTDSEKALFPGCKNLTRLSETLTLVNIKARNDWSDKSFTELLEQLKMMFPEDNTLPRWHYEAKKI</sequence>
<evidence type="ECO:0000313" key="1">
    <source>
        <dbReference type="EMBL" id="GFP98507.1"/>
    </source>
</evidence>
<dbReference type="AlphaFoldDB" id="A0A830CCM0"/>
<evidence type="ECO:0000313" key="2">
    <source>
        <dbReference type="Proteomes" id="UP000653305"/>
    </source>
</evidence>
<dbReference type="EMBL" id="BMAC01000530">
    <property type="protein sequence ID" value="GFP98507.1"/>
    <property type="molecule type" value="Genomic_DNA"/>
</dbReference>
<organism evidence="1 2">
    <name type="scientific">Phtheirospermum japonicum</name>
    <dbReference type="NCBI Taxonomy" id="374723"/>
    <lineage>
        <taxon>Eukaryota</taxon>
        <taxon>Viridiplantae</taxon>
        <taxon>Streptophyta</taxon>
        <taxon>Embryophyta</taxon>
        <taxon>Tracheophyta</taxon>
        <taxon>Spermatophyta</taxon>
        <taxon>Magnoliopsida</taxon>
        <taxon>eudicotyledons</taxon>
        <taxon>Gunneridae</taxon>
        <taxon>Pentapetalae</taxon>
        <taxon>asterids</taxon>
        <taxon>lamiids</taxon>
        <taxon>Lamiales</taxon>
        <taxon>Orobanchaceae</taxon>
        <taxon>Orobanchaceae incertae sedis</taxon>
        <taxon>Phtheirospermum</taxon>
    </lineage>
</organism>
<accession>A0A830CCM0</accession>
<gene>
    <name evidence="1" type="ORF">PHJA_001994600</name>
</gene>
<keyword evidence="2" id="KW-1185">Reference proteome</keyword>
<comment type="caution">
    <text evidence="1">The sequence shown here is derived from an EMBL/GenBank/DDBJ whole genome shotgun (WGS) entry which is preliminary data.</text>
</comment>
<proteinExistence type="predicted"/>
<protein>
    <submittedName>
        <fullName evidence="1">LOB domain-containing protein 21</fullName>
    </submittedName>
</protein>